<dbReference type="Proteomes" id="UP000069940">
    <property type="component" value="Unassembled WGS sequence"/>
</dbReference>
<dbReference type="GeneID" id="109622267"/>
<dbReference type="InterPro" id="IPR015943">
    <property type="entry name" value="WD40/YVTN_repeat-like_dom_sf"/>
</dbReference>
<evidence type="ECO:0000313" key="9">
    <source>
        <dbReference type="Proteomes" id="UP000069940"/>
    </source>
</evidence>
<evidence type="ECO:0000256" key="1">
    <source>
        <dbReference type="ARBA" id="ARBA00022574"/>
    </source>
</evidence>
<reference evidence="8" key="2">
    <citation type="submission" date="2025-05" db="UniProtKB">
        <authorList>
            <consortium name="EnsemblMetazoa"/>
        </authorList>
    </citation>
    <scope>IDENTIFICATION</scope>
    <source>
        <strain evidence="8">Foshan</strain>
    </source>
</reference>
<dbReference type="PRINTS" id="PR00320">
    <property type="entry name" value="GPROTEINBRPT"/>
</dbReference>
<dbReference type="RefSeq" id="XP_062707628.1">
    <property type="nucleotide sequence ID" value="XM_062851644.1"/>
</dbReference>
<evidence type="ECO:0000313" key="8">
    <source>
        <dbReference type="EnsemblMetazoa" id="AALFPA23_015566.P22654"/>
    </source>
</evidence>
<comment type="similarity">
    <text evidence="5">Belongs to the WD repeat STRAP family.</text>
</comment>
<dbReference type="InterPro" id="IPR001680">
    <property type="entry name" value="WD40_rpt"/>
</dbReference>
<evidence type="ECO:0000256" key="3">
    <source>
        <dbReference type="ARBA" id="ARBA00022737"/>
    </source>
</evidence>
<feature type="repeat" description="WD" evidence="7">
    <location>
        <begin position="140"/>
        <end position="181"/>
    </location>
</feature>
<feature type="repeat" description="WD" evidence="7">
    <location>
        <begin position="56"/>
        <end position="97"/>
    </location>
</feature>
<dbReference type="InterPro" id="IPR036322">
    <property type="entry name" value="WD40_repeat_dom_sf"/>
</dbReference>
<evidence type="ECO:0000256" key="5">
    <source>
        <dbReference type="ARBA" id="ARBA00038394"/>
    </source>
</evidence>
<evidence type="ECO:0000256" key="4">
    <source>
        <dbReference type="ARBA" id="ARBA00023187"/>
    </source>
</evidence>
<evidence type="ECO:0000256" key="7">
    <source>
        <dbReference type="PROSITE-ProRule" id="PRU00221"/>
    </source>
</evidence>
<dbReference type="Gene3D" id="2.130.10.10">
    <property type="entry name" value="YVTN repeat-like/Quinoprotein amine dehydrogenase"/>
    <property type="match status" value="1"/>
</dbReference>
<keyword evidence="3" id="KW-0677">Repeat</keyword>
<accession>A0ABM1Z6N3</accession>
<proteinExistence type="inferred from homology"/>
<evidence type="ECO:0000256" key="2">
    <source>
        <dbReference type="ARBA" id="ARBA00022664"/>
    </source>
</evidence>
<dbReference type="Pfam" id="PF00400">
    <property type="entry name" value="WD40"/>
    <property type="match status" value="4"/>
</dbReference>
<dbReference type="InterPro" id="IPR020472">
    <property type="entry name" value="WD40_PAC1"/>
</dbReference>
<dbReference type="PANTHER" id="PTHR19877">
    <property type="entry name" value="EUKARYOTIC TRANSLATION INITIATION FACTOR 3 SUBUNIT I"/>
    <property type="match status" value="1"/>
</dbReference>
<dbReference type="PROSITE" id="PS50082">
    <property type="entry name" value="WD_REPEATS_2"/>
    <property type="match status" value="4"/>
</dbReference>
<dbReference type="SUPFAM" id="SSF50978">
    <property type="entry name" value="WD40 repeat-like"/>
    <property type="match status" value="1"/>
</dbReference>
<name>A0ABM1Z6N3_AEDAL</name>
<dbReference type="CDD" id="cd00200">
    <property type="entry name" value="WD40"/>
    <property type="match status" value="1"/>
</dbReference>
<organism evidence="8 9">
    <name type="scientific">Aedes albopictus</name>
    <name type="common">Asian tiger mosquito</name>
    <name type="synonym">Stegomyia albopicta</name>
    <dbReference type="NCBI Taxonomy" id="7160"/>
    <lineage>
        <taxon>Eukaryota</taxon>
        <taxon>Metazoa</taxon>
        <taxon>Ecdysozoa</taxon>
        <taxon>Arthropoda</taxon>
        <taxon>Hexapoda</taxon>
        <taxon>Insecta</taxon>
        <taxon>Pterygota</taxon>
        <taxon>Neoptera</taxon>
        <taxon>Endopterygota</taxon>
        <taxon>Diptera</taxon>
        <taxon>Nematocera</taxon>
        <taxon>Culicoidea</taxon>
        <taxon>Culicidae</taxon>
        <taxon>Culicinae</taxon>
        <taxon>Aedini</taxon>
        <taxon>Aedes</taxon>
        <taxon>Stegomyia</taxon>
    </lineage>
</organism>
<feature type="repeat" description="WD" evidence="7">
    <location>
        <begin position="97"/>
        <end position="138"/>
    </location>
</feature>
<dbReference type="EnsemblMetazoa" id="AALFPA23_015566.R22654">
    <property type="protein sequence ID" value="AALFPA23_015566.P22654"/>
    <property type="gene ID" value="AALFPA23_015566"/>
</dbReference>
<feature type="repeat" description="WD" evidence="7">
    <location>
        <begin position="263"/>
        <end position="304"/>
    </location>
</feature>
<keyword evidence="9" id="KW-1185">Reference proteome</keyword>
<keyword evidence="1 7" id="KW-0853">WD repeat</keyword>
<evidence type="ECO:0000256" key="6">
    <source>
        <dbReference type="ARBA" id="ARBA00040390"/>
    </source>
</evidence>
<dbReference type="SMART" id="SM00320">
    <property type="entry name" value="WD40"/>
    <property type="match status" value="6"/>
</dbReference>
<dbReference type="PROSITE" id="PS50294">
    <property type="entry name" value="WD_REPEATS_REGION"/>
    <property type="match status" value="3"/>
</dbReference>
<protein>
    <recommendedName>
        <fullName evidence="6">Serine-threonine kinase receptor-associated protein</fullName>
    </recommendedName>
</protein>
<keyword evidence="2" id="KW-0507">mRNA processing</keyword>
<sequence length="329" mass="35985">MANLKQIPLTCSGHTRPVVHLDFSDLTDCGYFLISACKDGKPMLRLGDTGDWVGTFEGHKGAVWGVALNNKATLAASGAADFTGKIWNAVTGEEVHSLQHNHIVKTVAFDSNSQCLVTGSNEKLVRVFDLSSSGTAVESYSGHAGNIKRAIFARNDKYVISCADDKTMRLWDRTSGQETMRVEFNAHPNSLELSRDGNILTVTYGSNVAFFETETLKKMKEIVVPTKVSSASLHPDKQIFVCGGEDFKMYKFDYITGNEIESFKGHFGPVHAVSFSPDGELYASGSEDGTLRLWQTTVGKTYGLWKCTEPTDLNNTVNATTTTREVTAN</sequence>
<dbReference type="PANTHER" id="PTHR19877:SF13">
    <property type="entry name" value="SERINE-THREONINE KINASE RECEPTOR-ASSOCIATED PROTEIN"/>
    <property type="match status" value="1"/>
</dbReference>
<reference evidence="9" key="1">
    <citation type="journal article" date="2015" name="Proc. Natl. Acad. Sci. U.S.A.">
        <title>Genome sequence of the Asian Tiger mosquito, Aedes albopictus, reveals insights into its biology, genetics, and evolution.</title>
        <authorList>
            <person name="Chen X.G."/>
            <person name="Jiang X."/>
            <person name="Gu J."/>
            <person name="Xu M."/>
            <person name="Wu Y."/>
            <person name="Deng Y."/>
            <person name="Zhang C."/>
            <person name="Bonizzoni M."/>
            <person name="Dermauw W."/>
            <person name="Vontas J."/>
            <person name="Armbruster P."/>
            <person name="Huang X."/>
            <person name="Yang Y."/>
            <person name="Zhang H."/>
            <person name="He W."/>
            <person name="Peng H."/>
            <person name="Liu Y."/>
            <person name="Wu K."/>
            <person name="Chen J."/>
            <person name="Lirakis M."/>
            <person name="Topalis P."/>
            <person name="Van Leeuwen T."/>
            <person name="Hall A.B."/>
            <person name="Jiang X."/>
            <person name="Thorpe C."/>
            <person name="Mueller R.L."/>
            <person name="Sun C."/>
            <person name="Waterhouse R.M."/>
            <person name="Yan G."/>
            <person name="Tu Z.J."/>
            <person name="Fang X."/>
            <person name="James A.A."/>
        </authorList>
    </citation>
    <scope>NUCLEOTIDE SEQUENCE [LARGE SCALE GENOMIC DNA]</scope>
    <source>
        <strain evidence="9">Foshan</strain>
    </source>
</reference>
<keyword evidence="4" id="KW-0508">mRNA splicing</keyword>